<evidence type="ECO:0000313" key="9">
    <source>
        <dbReference type="Proteomes" id="UP000310066"/>
    </source>
</evidence>
<keyword evidence="10" id="KW-1185">Reference proteome</keyword>
<keyword evidence="2 5" id="KW-0812">Transmembrane</keyword>
<feature type="transmembrane region" description="Helical" evidence="5">
    <location>
        <begin position="133"/>
        <end position="153"/>
    </location>
</feature>
<dbReference type="Proteomes" id="UP001175353">
    <property type="component" value="Unassembled WGS sequence"/>
</dbReference>
<dbReference type="InterPro" id="IPR023352">
    <property type="entry name" value="MAPEG-like_dom_sf"/>
</dbReference>
<comment type="subcellular location">
    <subcellularLocation>
        <location evidence="1">Membrane</location>
    </subcellularLocation>
</comment>
<evidence type="ECO:0000313" key="7">
    <source>
        <dbReference type="EMBL" id="KAK0950293.1"/>
    </source>
</evidence>
<evidence type="ECO:0000313" key="8">
    <source>
        <dbReference type="EMBL" id="TKA32633.1"/>
    </source>
</evidence>
<feature type="signal peptide" evidence="6">
    <location>
        <begin position="1"/>
        <end position="17"/>
    </location>
</feature>
<name>A0A4U0UB38_9PEZI</name>
<accession>A0A4U0UB38</accession>
<proteinExistence type="predicted"/>
<evidence type="ECO:0000256" key="5">
    <source>
        <dbReference type="SAM" id="Phobius"/>
    </source>
</evidence>
<dbReference type="GO" id="GO:0016020">
    <property type="term" value="C:membrane"/>
    <property type="evidence" value="ECO:0007669"/>
    <property type="project" value="UniProtKB-SubCell"/>
</dbReference>
<dbReference type="InterPro" id="IPR001129">
    <property type="entry name" value="Membr-assoc_MAPEG"/>
</dbReference>
<organism evidence="8 9">
    <name type="scientific">Friedmanniomyces endolithicus</name>
    <dbReference type="NCBI Taxonomy" id="329885"/>
    <lineage>
        <taxon>Eukaryota</taxon>
        <taxon>Fungi</taxon>
        <taxon>Dikarya</taxon>
        <taxon>Ascomycota</taxon>
        <taxon>Pezizomycotina</taxon>
        <taxon>Dothideomycetes</taxon>
        <taxon>Dothideomycetidae</taxon>
        <taxon>Mycosphaerellales</taxon>
        <taxon>Teratosphaeriaceae</taxon>
        <taxon>Friedmanniomyces</taxon>
    </lineage>
</organism>
<evidence type="ECO:0000256" key="4">
    <source>
        <dbReference type="ARBA" id="ARBA00023136"/>
    </source>
</evidence>
<evidence type="ECO:0000256" key="2">
    <source>
        <dbReference type="ARBA" id="ARBA00022692"/>
    </source>
</evidence>
<keyword evidence="3 5" id="KW-1133">Transmembrane helix</keyword>
<evidence type="ECO:0000313" key="10">
    <source>
        <dbReference type="Proteomes" id="UP001175353"/>
    </source>
</evidence>
<gene>
    <name evidence="8" type="ORF">B0A54_15622</name>
    <name evidence="7" type="ORF">LTR91_025771</name>
</gene>
<feature type="chain" id="PRO_5044609307" description="MAPEG family protein" evidence="6">
    <location>
        <begin position="18"/>
        <end position="155"/>
    </location>
</feature>
<reference evidence="8 9" key="1">
    <citation type="submission" date="2017-03" db="EMBL/GenBank/DDBJ databases">
        <title>Genomes of endolithic fungi from Antarctica.</title>
        <authorList>
            <person name="Coleine C."/>
            <person name="Masonjones S."/>
            <person name="Stajich J.E."/>
        </authorList>
    </citation>
    <scope>NUCLEOTIDE SEQUENCE [LARGE SCALE GENOMIC DNA]</scope>
    <source>
        <strain evidence="8 9">CCFEE 5311</strain>
    </source>
</reference>
<dbReference type="SUPFAM" id="SSF161084">
    <property type="entry name" value="MAPEG domain-like"/>
    <property type="match status" value="1"/>
</dbReference>
<keyword evidence="4 5" id="KW-0472">Membrane</keyword>
<evidence type="ECO:0008006" key="11">
    <source>
        <dbReference type="Google" id="ProtNLM"/>
    </source>
</evidence>
<dbReference type="EMBL" id="NAJP01000090">
    <property type="protein sequence ID" value="TKA32633.1"/>
    <property type="molecule type" value="Genomic_DNA"/>
</dbReference>
<sequence>MPFNVPLLTIALYYVLAQYPHGHAVWVATHGNVAGHDNRNPTASSIQANFKRSLTEREYAAWERAQSCHRNHLENMPLLVAAVFAGLLAENQMGSRGDVGLTAFCVGWMVIRVLYTANYLTTETQGWSYVRSGLYFAGTLWAMSVLGRAAWVLGS</sequence>
<reference evidence="7" key="2">
    <citation type="submission" date="2023-06" db="EMBL/GenBank/DDBJ databases">
        <title>Black Yeasts Isolated from many extreme environments.</title>
        <authorList>
            <person name="Coleine C."/>
            <person name="Stajich J.E."/>
            <person name="Selbmann L."/>
        </authorList>
    </citation>
    <scope>NUCLEOTIDE SEQUENCE</scope>
    <source>
        <strain evidence="7">CCFEE 5200</strain>
    </source>
</reference>
<evidence type="ECO:0000256" key="1">
    <source>
        <dbReference type="ARBA" id="ARBA00004370"/>
    </source>
</evidence>
<dbReference type="PANTHER" id="PTHR35371:SF1">
    <property type="entry name" value="BLR7753 PROTEIN"/>
    <property type="match status" value="1"/>
</dbReference>
<comment type="caution">
    <text evidence="8">The sequence shown here is derived from an EMBL/GenBank/DDBJ whole genome shotgun (WGS) entry which is preliminary data.</text>
</comment>
<dbReference type="OrthoDB" id="2122304at2759"/>
<dbReference type="Proteomes" id="UP000310066">
    <property type="component" value="Unassembled WGS sequence"/>
</dbReference>
<dbReference type="EMBL" id="JAUJLE010000866">
    <property type="protein sequence ID" value="KAK0950293.1"/>
    <property type="molecule type" value="Genomic_DNA"/>
</dbReference>
<evidence type="ECO:0000256" key="3">
    <source>
        <dbReference type="ARBA" id="ARBA00022989"/>
    </source>
</evidence>
<dbReference type="Pfam" id="PF01124">
    <property type="entry name" value="MAPEG"/>
    <property type="match status" value="1"/>
</dbReference>
<feature type="transmembrane region" description="Helical" evidence="5">
    <location>
        <begin position="101"/>
        <end position="121"/>
    </location>
</feature>
<evidence type="ECO:0000256" key="6">
    <source>
        <dbReference type="SAM" id="SignalP"/>
    </source>
</evidence>
<dbReference type="Gene3D" id="1.20.120.550">
    <property type="entry name" value="Membrane associated eicosanoid/glutathione metabolism-like domain"/>
    <property type="match status" value="1"/>
</dbReference>
<dbReference type="AlphaFoldDB" id="A0A4U0UB38"/>
<keyword evidence="6" id="KW-0732">Signal</keyword>
<dbReference type="PANTHER" id="PTHR35371">
    <property type="entry name" value="INNER MEMBRANE PROTEIN"/>
    <property type="match status" value="1"/>
</dbReference>
<protein>
    <recommendedName>
        <fullName evidence="11">MAPEG family protein</fullName>
    </recommendedName>
</protein>